<gene>
    <name evidence="2" type="ORF">MS3_04397</name>
</gene>
<dbReference type="STRING" id="6185.A0A094ZN61"/>
<reference evidence="2" key="1">
    <citation type="journal article" date="2012" name="Nat. Genet.">
        <title>Whole-genome sequence of Schistosoma haematobium.</title>
        <authorList>
            <person name="Young N.D."/>
            <person name="Jex A.R."/>
            <person name="Li B."/>
            <person name="Liu S."/>
            <person name="Yang L."/>
            <person name="Xiong Z."/>
            <person name="Li Y."/>
            <person name="Cantacessi C."/>
            <person name="Hall R.S."/>
            <person name="Xu X."/>
            <person name="Chen F."/>
            <person name="Wu X."/>
            <person name="Zerlotini A."/>
            <person name="Oliveira G."/>
            <person name="Hofmann A."/>
            <person name="Zhang G."/>
            <person name="Fang X."/>
            <person name="Kang Y."/>
            <person name="Campbell B.E."/>
            <person name="Loukas A."/>
            <person name="Ranganathan S."/>
            <person name="Rollinson D."/>
            <person name="Rinaldi G."/>
            <person name="Brindley P.J."/>
            <person name="Yang H."/>
            <person name="Wang J."/>
            <person name="Wang J."/>
            <person name="Gasser R.B."/>
        </authorList>
    </citation>
    <scope>NUCLEOTIDE SEQUENCE [LARGE SCALE GENOMIC DNA]</scope>
</reference>
<dbReference type="EMBL" id="KL250746">
    <property type="protein sequence ID" value="KGB36120.1"/>
    <property type="molecule type" value="Genomic_DNA"/>
</dbReference>
<name>A0A094ZN61_SCHHA</name>
<protein>
    <submittedName>
        <fullName evidence="2">Uncharacterized protein</fullName>
    </submittedName>
</protein>
<dbReference type="SUPFAM" id="SSF47162">
    <property type="entry name" value="Apolipoprotein"/>
    <property type="match status" value="1"/>
</dbReference>
<sequence length="174" mass="20354">MDDKFCSFLQAFRAHHVSIYPDLNQIIEMAVSDIQGKQETMDSMEKSFMSSSEKFNQTLENLYNETDSKLIQEEELMRQRLEKKCEEMKTNANQLIEEKEEQTEILKEKLKQISILTDELHKETEDDKSTIGTMKTQCQIILDEIEEYESIGREFGMNVVKTHNNVLNAFGDKI</sequence>
<accession>A0A094ZN61</accession>
<proteinExistence type="predicted"/>
<evidence type="ECO:0000256" key="1">
    <source>
        <dbReference type="SAM" id="Coils"/>
    </source>
</evidence>
<evidence type="ECO:0000313" key="2">
    <source>
        <dbReference type="EMBL" id="KGB36120.1"/>
    </source>
</evidence>
<organism evidence="2">
    <name type="scientific">Schistosoma haematobium</name>
    <name type="common">Blood fluke</name>
    <dbReference type="NCBI Taxonomy" id="6185"/>
    <lineage>
        <taxon>Eukaryota</taxon>
        <taxon>Metazoa</taxon>
        <taxon>Spiralia</taxon>
        <taxon>Lophotrochozoa</taxon>
        <taxon>Platyhelminthes</taxon>
        <taxon>Trematoda</taxon>
        <taxon>Digenea</taxon>
        <taxon>Strigeidida</taxon>
        <taxon>Schistosomatoidea</taxon>
        <taxon>Schistosomatidae</taxon>
        <taxon>Schistosoma</taxon>
    </lineage>
</organism>
<dbReference type="AlphaFoldDB" id="A0A094ZN61"/>
<feature type="coiled-coil region" evidence="1">
    <location>
        <begin position="71"/>
        <end position="126"/>
    </location>
</feature>
<keyword evidence="1" id="KW-0175">Coiled coil</keyword>